<protein>
    <submittedName>
        <fullName evidence="1">Uncharacterized protein</fullName>
    </submittedName>
</protein>
<sequence>MNFDRALEEIKQSAKSPRTLKSLEIIQEVCREEVLNKSFDFTVTNIGAKSGERGGVKTQPIRNKSGQLYRDLIKLYSEEYEQDKNVKTSSLTNEDSWVHGINDTATKYLIGFTLRENRELKAKNNMLRNKWRQYEPVIIEEVNQYEKKPEAQVEGEFIAHNPRLSLTEKVLLEDLVSETKWRSKGCYMERGNVYHDESEKPILTQEHIALIEKVLEQG</sequence>
<dbReference type="NCBIfam" id="NF040692">
    <property type="entry name" value="recomb_assoc"/>
    <property type="match status" value="1"/>
</dbReference>
<evidence type="ECO:0000313" key="1">
    <source>
        <dbReference type="EMBL" id="RTR26085.1"/>
    </source>
</evidence>
<dbReference type="RefSeq" id="WP_126508215.1">
    <property type="nucleotide sequence ID" value="NZ_RXNV01000024.1"/>
</dbReference>
<dbReference type="EMBL" id="RXNV01000024">
    <property type="protein sequence ID" value="RTR26085.1"/>
    <property type="molecule type" value="Genomic_DNA"/>
</dbReference>
<keyword evidence="2" id="KW-1185">Reference proteome</keyword>
<dbReference type="InterPro" id="IPR048061">
    <property type="entry name" value="GmtX-like"/>
</dbReference>
<name>A0A3S0JP62_9GAMM</name>
<dbReference type="AlphaFoldDB" id="A0A3S0JP62"/>
<proteinExistence type="predicted"/>
<evidence type="ECO:0000313" key="2">
    <source>
        <dbReference type="Proteomes" id="UP000282060"/>
    </source>
</evidence>
<reference evidence="1 2" key="1">
    <citation type="submission" date="2018-12" db="EMBL/GenBank/DDBJ databases">
        <authorList>
            <person name="Yu L."/>
        </authorList>
    </citation>
    <scope>NUCLEOTIDE SEQUENCE [LARGE SCALE GENOMIC DNA]</scope>
    <source>
        <strain evidence="1 2">HAW-EB5</strain>
    </source>
</reference>
<accession>A0A3S0JP62</accession>
<gene>
    <name evidence="1" type="ORF">EKG39_22505</name>
</gene>
<comment type="caution">
    <text evidence="1">The sequence shown here is derived from an EMBL/GenBank/DDBJ whole genome shotgun (WGS) entry which is preliminary data.</text>
</comment>
<dbReference type="Proteomes" id="UP000282060">
    <property type="component" value="Unassembled WGS sequence"/>
</dbReference>
<dbReference type="OrthoDB" id="6629240at2"/>
<organism evidence="1 2">
    <name type="scientific">Shewanella atlantica</name>
    <dbReference type="NCBI Taxonomy" id="271099"/>
    <lineage>
        <taxon>Bacteria</taxon>
        <taxon>Pseudomonadati</taxon>
        <taxon>Pseudomonadota</taxon>
        <taxon>Gammaproteobacteria</taxon>
        <taxon>Alteromonadales</taxon>
        <taxon>Shewanellaceae</taxon>
        <taxon>Shewanella</taxon>
    </lineage>
</organism>